<sequence length="75" mass="8749">MLLLNVIKVFLLQAFFVSYVYASFVATKAIYYNETMSYMCLSLTWLPFDVQVPNCEKDSNPFGGERIDFWVTFIV</sequence>
<protein>
    <submittedName>
        <fullName evidence="2">Secreted protein</fullName>
    </submittedName>
</protein>
<organism evidence="1 2">
    <name type="scientific">Panagrolaimus davidi</name>
    <dbReference type="NCBI Taxonomy" id="227884"/>
    <lineage>
        <taxon>Eukaryota</taxon>
        <taxon>Metazoa</taxon>
        <taxon>Ecdysozoa</taxon>
        <taxon>Nematoda</taxon>
        <taxon>Chromadorea</taxon>
        <taxon>Rhabditida</taxon>
        <taxon>Tylenchina</taxon>
        <taxon>Panagrolaimomorpha</taxon>
        <taxon>Panagrolaimoidea</taxon>
        <taxon>Panagrolaimidae</taxon>
        <taxon>Panagrolaimus</taxon>
    </lineage>
</organism>
<accession>A0A914PWX9</accession>
<reference evidence="2" key="1">
    <citation type="submission" date="2022-11" db="UniProtKB">
        <authorList>
            <consortium name="WormBaseParasite"/>
        </authorList>
    </citation>
    <scope>IDENTIFICATION</scope>
</reference>
<proteinExistence type="predicted"/>
<dbReference type="Proteomes" id="UP000887578">
    <property type="component" value="Unplaced"/>
</dbReference>
<dbReference type="WBParaSite" id="PDA_v2.g20898.t1">
    <property type="protein sequence ID" value="PDA_v2.g20898.t1"/>
    <property type="gene ID" value="PDA_v2.g20898"/>
</dbReference>
<name>A0A914PWX9_9BILA</name>
<evidence type="ECO:0000313" key="1">
    <source>
        <dbReference type="Proteomes" id="UP000887578"/>
    </source>
</evidence>
<keyword evidence="1" id="KW-1185">Reference proteome</keyword>
<evidence type="ECO:0000313" key="2">
    <source>
        <dbReference type="WBParaSite" id="PDA_v2.g20898.t1"/>
    </source>
</evidence>
<dbReference type="AlphaFoldDB" id="A0A914PWX9"/>